<proteinExistence type="predicted"/>
<dbReference type="InterPro" id="IPR036503">
    <property type="entry name" value="Ald_Fedxn_OxRdtase_N_sf"/>
</dbReference>
<reference evidence="2" key="1">
    <citation type="journal article" date="2014" name="Front. Microbiol.">
        <title>High frequency of phylogenetically diverse reductive dehalogenase-homologous genes in deep subseafloor sedimentary metagenomes.</title>
        <authorList>
            <person name="Kawai M."/>
            <person name="Futagami T."/>
            <person name="Toyoda A."/>
            <person name="Takaki Y."/>
            <person name="Nishi S."/>
            <person name="Hori S."/>
            <person name="Arai W."/>
            <person name="Tsubouchi T."/>
            <person name="Morono Y."/>
            <person name="Uchiyama I."/>
            <person name="Ito T."/>
            <person name="Fujiyama A."/>
            <person name="Inagaki F."/>
            <person name="Takami H."/>
        </authorList>
    </citation>
    <scope>NUCLEOTIDE SEQUENCE</scope>
    <source>
        <strain evidence="2">Expedition CK06-06</strain>
    </source>
</reference>
<name>X0XFK4_9ZZZZ</name>
<sequence>EVGPETDPMGPENRLILGVGPCNGTLIAGSSRLTITAKSPLSGFLGDASTGATFGAEIKYAGYDQIIIQGKSDKPVYLWIEDEKVEIRDATHLWGKSTGQTITSLEIENKDPSIGVLVIGPAGENLVKFAAVIGRMGRAAARAGMGTVMGSKKLKAIAVRGTKGVEVADPEGLEETFREARRLSTEENKEQYENISRFGLPLLVSTFNKLGILEIRGFQGGVFEPWNRLDAKYLLEHVYLKSK</sequence>
<dbReference type="EMBL" id="BARS01048335">
    <property type="protein sequence ID" value="GAG35423.1"/>
    <property type="molecule type" value="Genomic_DNA"/>
</dbReference>
<dbReference type="InterPro" id="IPR051919">
    <property type="entry name" value="W-dependent_AOR"/>
</dbReference>
<feature type="non-terminal residue" evidence="2">
    <location>
        <position position="243"/>
    </location>
</feature>
<organism evidence="2">
    <name type="scientific">marine sediment metagenome</name>
    <dbReference type="NCBI Taxonomy" id="412755"/>
    <lineage>
        <taxon>unclassified sequences</taxon>
        <taxon>metagenomes</taxon>
        <taxon>ecological metagenomes</taxon>
    </lineage>
</organism>
<comment type="caution">
    <text evidence="2">The sequence shown here is derived from an EMBL/GenBank/DDBJ whole genome shotgun (WGS) entry which is preliminary data.</text>
</comment>
<feature type="domain" description="Aldehyde ferredoxin oxidoreductase N-terminal" evidence="1">
    <location>
        <begin position="1"/>
        <end position="163"/>
    </location>
</feature>
<dbReference type="Gene3D" id="3.60.9.10">
    <property type="entry name" value="Aldehyde ferredoxin oxidoreductase, N-terminal domain"/>
    <property type="match status" value="1"/>
</dbReference>
<dbReference type="GO" id="GO:0051536">
    <property type="term" value="F:iron-sulfur cluster binding"/>
    <property type="evidence" value="ECO:0007669"/>
    <property type="project" value="InterPro"/>
</dbReference>
<evidence type="ECO:0000259" key="1">
    <source>
        <dbReference type="SMART" id="SM00790"/>
    </source>
</evidence>
<dbReference type="SUPFAM" id="SSF56228">
    <property type="entry name" value="Aldehyde ferredoxin oxidoreductase, N-terminal domain"/>
    <property type="match status" value="1"/>
</dbReference>
<feature type="non-terminal residue" evidence="2">
    <location>
        <position position="1"/>
    </location>
</feature>
<evidence type="ECO:0000313" key="2">
    <source>
        <dbReference type="EMBL" id="GAG35423.1"/>
    </source>
</evidence>
<dbReference type="PANTHER" id="PTHR30038">
    <property type="entry name" value="ALDEHYDE FERREDOXIN OXIDOREDUCTASE"/>
    <property type="match status" value="1"/>
</dbReference>
<dbReference type="SMART" id="SM00790">
    <property type="entry name" value="AFOR_N"/>
    <property type="match status" value="1"/>
</dbReference>
<accession>X0XFK4</accession>
<dbReference type="AlphaFoldDB" id="X0XFK4"/>
<gene>
    <name evidence="2" type="ORF">S01H1_72467</name>
</gene>
<dbReference type="PANTHER" id="PTHR30038:SF0">
    <property type="entry name" value="TUNGSTEN-CONTAINING ALDEHYDE FERREDOXIN OXIDOREDUCTASE"/>
    <property type="match status" value="1"/>
</dbReference>
<dbReference type="InterPro" id="IPR013983">
    <property type="entry name" value="Ald_Fedxn_OxRdtase_N"/>
</dbReference>
<protein>
    <recommendedName>
        <fullName evidence="1">Aldehyde ferredoxin oxidoreductase N-terminal domain-containing protein</fullName>
    </recommendedName>
</protein>
<dbReference type="GO" id="GO:0016625">
    <property type="term" value="F:oxidoreductase activity, acting on the aldehyde or oxo group of donors, iron-sulfur protein as acceptor"/>
    <property type="evidence" value="ECO:0007669"/>
    <property type="project" value="InterPro"/>
</dbReference>
<dbReference type="Pfam" id="PF02730">
    <property type="entry name" value="AFOR_N"/>
    <property type="match status" value="1"/>
</dbReference>